<dbReference type="Pfam" id="PF00071">
    <property type="entry name" value="Ras"/>
    <property type="match status" value="1"/>
</dbReference>
<feature type="region of interest" description="Disordered" evidence="5">
    <location>
        <begin position="100"/>
        <end position="175"/>
    </location>
</feature>
<comment type="similarity">
    <text evidence="1">Belongs to the small GTPase superfamily. Ras family.</text>
</comment>
<dbReference type="SUPFAM" id="SSF52540">
    <property type="entry name" value="P-loop containing nucleoside triphosphate hydrolases"/>
    <property type="match status" value="1"/>
</dbReference>
<dbReference type="Proteomes" id="UP000807504">
    <property type="component" value="Unassembled WGS sequence"/>
</dbReference>
<dbReference type="InterPro" id="IPR001806">
    <property type="entry name" value="Small_GTPase"/>
</dbReference>
<protein>
    <recommendedName>
        <fullName evidence="2">small monomeric GTPase</fullName>
        <ecNumber evidence="2">3.6.5.2</ecNumber>
    </recommendedName>
</protein>
<comment type="catalytic activity">
    <reaction evidence="4">
        <text>GTP + H2O = GDP + phosphate + H(+)</text>
        <dbReference type="Rhea" id="RHEA:19669"/>
        <dbReference type="ChEBI" id="CHEBI:15377"/>
        <dbReference type="ChEBI" id="CHEBI:15378"/>
        <dbReference type="ChEBI" id="CHEBI:37565"/>
        <dbReference type="ChEBI" id="CHEBI:43474"/>
        <dbReference type="ChEBI" id="CHEBI:58189"/>
        <dbReference type="EC" id="3.6.5.2"/>
    </reaction>
</comment>
<sequence length="194" mass="21766">MERYTSLESLANHLKVQRAEIMARNSKGVLGFLKIHTSKSVFVRIVVLGAQDVGKTALIVRFLTKKYVHEYIRGELHTYDRRVTVENRDFDIVLIDTPGSSHSCSDTDRHSYNIGKTHSPPARQDFHPGPEKSNHQRRRISSSDNSIQSCIAHDMPAPTEPKTNHSCSNPSQVRSLTSLTEFSSPLLQCKPTAA</sequence>
<comment type="caution">
    <text evidence="6">The sequence shown here is derived from an EMBL/GenBank/DDBJ whole genome shotgun (WGS) entry which is preliminary data.</text>
</comment>
<dbReference type="EC" id="3.6.5.2" evidence="2"/>
<dbReference type="Gene3D" id="3.40.50.300">
    <property type="entry name" value="P-loop containing nucleotide triphosphate hydrolases"/>
    <property type="match status" value="1"/>
</dbReference>
<feature type="compositionally biased region" description="Polar residues" evidence="5">
    <location>
        <begin position="164"/>
        <end position="175"/>
    </location>
</feature>
<dbReference type="InterPro" id="IPR051065">
    <property type="entry name" value="Ras-related_GTPase"/>
</dbReference>
<evidence type="ECO:0000313" key="7">
    <source>
        <dbReference type="Proteomes" id="UP000807504"/>
    </source>
</evidence>
<reference evidence="6" key="2">
    <citation type="submission" date="2020-06" db="EMBL/GenBank/DDBJ databases">
        <authorList>
            <person name="Sheffer M."/>
        </authorList>
    </citation>
    <scope>NUCLEOTIDE SEQUENCE</scope>
</reference>
<dbReference type="GO" id="GO:0003925">
    <property type="term" value="F:G protein activity"/>
    <property type="evidence" value="ECO:0007669"/>
    <property type="project" value="UniProtKB-EC"/>
</dbReference>
<dbReference type="InterPro" id="IPR027417">
    <property type="entry name" value="P-loop_NTPase"/>
</dbReference>
<accession>A0A8T0F3F1</accession>
<dbReference type="AlphaFoldDB" id="A0A8T0F3F1"/>
<dbReference type="PANTHER" id="PTHR45704">
    <property type="entry name" value="RAS-LIKE FAMILY MEMBER 11"/>
    <property type="match status" value="1"/>
</dbReference>
<organism evidence="6 7">
    <name type="scientific">Argiope bruennichi</name>
    <name type="common">Wasp spider</name>
    <name type="synonym">Aranea bruennichi</name>
    <dbReference type="NCBI Taxonomy" id="94029"/>
    <lineage>
        <taxon>Eukaryota</taxon>
        <taxon>Metazoa</taxon>
        <taxon>Ecdysozoa</taxon>
        <taxon>Arthropoda</taxon>
        <taxon>Chelicerata</taxon>
        <taxon>Arachnida</taxon>
        <taxon>Araneae</taxon>
        <taxon>Araneomorphae</taxon>
        <taxon>Entelegynae</taxon>
        <taxon>Araneoidea</taxon>
        <taxon>Araneidae</taxon>
        <taxon>Argiope</taxon>
    </lineage>
</organism>
<evidence type="ECO:0000313" key="6">
    <source>
        <dbReference type="EMBL" id="KAF8785697.1"/>
    </source>
</evidence>
<keyword evidence="3" id="KW-0378">Hydrolase</keyword>
<dbReference type="PRINTS" id="PR00449">
    <property type="entry name" value="RASTRNSFRMNG"/>
</dbReference>
<name>A0A8T0F3F1_ARGBR</name>
<gene>
    <name evidence="6" type="ORF">HNY73_011210</name>
</gene>
<reference evidence="6" key="1">
    <citation type="journal article" date="2020" name="bioRxiv">
        <title>Chromosome-level reference genome of the European wasp spider Argiope bruennichi: a resource for studies on range expansion and evolutionary adaptation.</title>
        <authorList>
            <person name="Sheffer M.M."/>
            <person name="Hoppe A."/>
            <person name="Krehenwinkel H."/>
            <person name="Uhl G."/>
            <person name="Kuss A.W."/>
            <person name="Jensen L."/>
            <person name="Jensen C."/>
            <person name="Gillespie R.G."/>
            <person name="Hoff K.J."/>
            <person name="Prost S."/>
        </authorList>
    </citation>
    <scope>NUCLEOTIDE SEQUENCE</scope>
</reference>
<proteinExistence type="inferred from homology"/>
<dbReference type="GO" id="GO:0005525">
    <property type="term" value="F:GTP binding"/>
    <property type="evidence" value="ECO:0007669"/>
    <property type="project" value="InterPro"/>
</dbReference>
<feature type="compositionally biased region" description="Basic and acidic residues" evidence="5">
    <location>
        <begin position="124"/>
        <end position="134"/>
    </location>
</feature>
<evidence type="ECO:0000256" key="1">
    <source>
        <dbReference type="ARBA" id="ARBA00008344"/>
    </source>
</evidence>
<evidence type="ECO:0000256" key="2">
    <source>
        <dbReference type="ARBA" id="ARBA00011984"/>
    </source>
</evidence>
<dbReference type="EMBL" id="JABXBU010000030">
    <property type="protein sequence ID" value="KAF8785697.1"/>
    <property type="molecule type" value="Genomic_DNA"/>
</dbReference>
<evidence type="ECO:0000256" key="3">
    <source>
        <dbReference type="ARBA" id="ARBA00022801"/>
    </source>
</evidence>
<evidence type="ECO:0000256" key="4">
    <source>
        <dbReference type="ARBA" id="ARBA00048098"/>
    </source>
</evidence>
<keyword evidence="7" id="KW-1185">Reference proteome</keyword>
<evidence type="ECO:0000256" key="5">
    <source>
        <dbReference type="SAM" id="MobiDB-lite"/>
    </source>
</evidence>